<feature type="transmembrane region" description="Helical" evidence="1">
    <location>
        <begin position="226"/>
        <end position="257"/>
    </location>
</feature>
<gene>
    <name evidence="2" type="ORF">FYJ84_00920</name>
</gene>
<feature type="transmembrane region" description="Helical" evidence="1">
    <location>
        <begin position="112"/>
        <end position="130"/>
    </location>
</feature>
<dbReference type="EMBL" id="VUNR01000001">
    <property type="protein sequence ID" value="MSU07561.1"/>
    <property type="molecule type" value="Genomic_DNA"/>
</dbReference>
<organism evidence="2 3">
    <name type="scientific">Anaerovibrio slackiae</name>
    <dbReference type="NCBI Taxonomy" id="2652309"/>
    <lineage>
        <taxon>Bacteria</taxon>
        <taxon>Bacillati</taxon>
        <taxon>Bacillota</taxon>
        <taxon>Negativicutes</taxon>
        <taxon>Selenomonadales</taxon>
        <taxon>Selenomonadaceae</taxon>
        <taxon>Anaerovibrio</taxon>
    </lineage>
</organism>
<sequence>MKNPLENVSKLNWGCYYLPLRWTFATRYTNPINIISFFLIDALPSLYLVFALSDFRLELAVNWFIAFVTMFCFYECGYIFNEIVSVRYEKNPTIRIPEPYFFLILRHLENLITVRVVLGVLGSWFLMSMFPDNRGLYVFCVLLLLVTYSVHNFYRGKINALTMAIEVTLKYMIPIVIFIPDDRLITSLSVVLLTIVLVRFIEYISKKEFFPRIRVTRDVDSFRIKYYILICAISIVLVGIGIWSPILCGLPFLFLVYRLLSWYVMNHVKHVAGIIHEGRKHHGTDK</sequence>
<keyword evidence="1" id="KW-0472">Membrane</keyword>
<name>A0A6I2UEG5_9FIRM</name>
<feature type="transmembrane region" description="Helical" evidence="1">
    <location>
        <begin position="136"/>
        <end position="154"/>
    </location>
</feature>
<keyword evidence="1" id="KW-0812">Transmembrane</keyword>
<evidence type="ECO:0000313" key="3">
    <source>
        <dbReference type="Proteomes" id="UP000433181"/>
    </source>
</evidence>
<feature type="transmembrane region" description="Helical" evidence="1">
    <location>
        <begin position="161"/>
        <end position="179"/>
    </location>
</feature>
<feature type="transmembrane region" description="Helical" evidence="1">
    <location>
        <begin position="185"/>
        <end position="205"/>
    </location>
</feature>
<keyword evidence="3" id="KW-1185">Reference proteome</keyword>
<accession>A0A6I2UEG5</accession>
<evidence type="ECO:0000256" key="1">
    <source>
        <dbReference type="SAM" id="Phobius"/>
    </source>
</evidence>
<comment type="caution">
    <text evidence="2">The sequence shown here is derived from an EMBL/GenBank/DDBJ whole genome shotgun (WGS) entry which is preliminary data.</text>
</comment>
<feature type="transmembrane region" description="Helical" evidence="1">
    <location>
        <begin position="59"/>
        <end position="80"/>
    </location>
</feature>
<protein>
    <submittedName>
        <fullName evidence="2">Uncharacterized protein</fullName>
    </submittedName>
</protein>
<dbReference type="Proteomes" id="UP000433181">
    <property type="component" value="Unassembled WGS sequence"/>
</dbReference>
<keyword evidence="1" id="KW-1133">Transmembrane helix</keyword>
<dbReference type="AlphaFoldDB" id="A0A6I2UEG5"/>
<proteinExistence type="predicted"/>
<feature type="transmembrane region" description="Helical" evidence="1">
    <location>
        <begin position="31"/>
        <end position="53"/>
    </location>
</feature>
<reference evidence="2 3" key="1">
    <citation type="submission" date="2019-08" db="EMBL/GenBank/DDBJ databases">
        <title>In-depth cultivation of the pig gut microbiome towards novel bacterial diversity and tailored functional studies.</title>
        <authorList>
            <person name="Wylensek D."/>
            <person name="Hitch T.C.A."/>
            <person name="Clavel T."/>
        </authorList>
    </citation>
    <scope>NUCLEOTIDE SEQUENCE [LARGE SCALE GENOMIC DNA]</scope>
    <source>
        <strain evidence="2 3">WCA-693-APC-5D-A</strain>
    </source>
</reference>
<evidence type="ECO:0000313" key="2">
    <source>
        <dbReference type="EMBL" id="MSU07561.1"/>
    </source>
</evidence>